<organism evidence="1 2">
    <name type="scientific">Rhodococcoides corynebacterioides</name>
    <dbReference type="NCBI Taxonomy" id="53972"/>
    <lineage>
        <taxon>Bacteria</taxon>
        <taxon>Bacillati</taxon>
        <taxon>Actinomycetota</taxon>
        <taxon>Actinomycetes</taxon>
        <taxon>Mycobacteriales</taxon>
        <taxon>Nocardiaceae</taxon>
        <taxon>Rhodococcoides</taxon>
    </lineage>
</organism>
<sequence length="189" mass="21107">MEITGHLTPDEFWTQQRAIEDQIRAESTTFPTYTVNGWNGVRVMGPWSRENDVLTSVTLRHGEVDWDGDGIDGPFVEVTTTTKDAHRTALKAMLSAIGLTPMSPEYKRRREAIAATEARRVVVPVNGEDTDFEMHGGQERWWASATVGDHGVVIEARRHPVEAVALMSETDMEPYLDGLRAAIRTSRGE</sequence>
<accession>A0ABS2KYQ0</accession>
<dbReference type="RefSeq" id="WP_204869716.1">
    <property type="nucleotide sequence ID" value="NZ_JAFBBK010000001.1"/>
</dbReference>
<keyword evidence="2" id="KW-1185">Reference proteome</keyword>
<evidence type="ECO:0000313" key="2">
    <source>
        <dbReference type="Proteomes" id="UP000703038"/>
    </source>
</evidence>
<proteinExistence type="predicted"/>
<reference evidence="1 2" key="1">
    <citation type="submission" date="2021-01" db="EMBL/GenBank/DDBJ databases">
        <title>Genomics of switchgrass bacterial isolates.</title>
        <authorList>
            <person name="Shade A."/>
        </authorList>
    </citation>
    <scope>NUCLEOTIDE SEQUENCE [LARGE SCALE GENOMIC DNA]</scope>
    <source>
        <strain evidence="1 2">PvP111</strain>
    </source>
</reference>
<dbReference type="EMBL" id="JAFBBK010000001">
    <property type="protein sequence ID" value="MBM7417049.1"/>
    <property type="molecule type" value="Genomic_DNA"/>
</dbReference>
<name>A0ABS2KYQ0_9NOCA</name>
<protein>
    <submittedName>
        <fullName evidence="1">Uncharacterized protein</fullName>
    </submittedName>
</protein>
<comment type="caution">
    <text evidence="1">The sequence shown here is derived from an EMBL/GenBank/DDBJ whole genome shotgun (WGS) entry which is preliminary data.</text>
</comment>
<dbReference type="Proteomes" id="UP000703038">
    <property type="component" value="Unassembled WGS sequence"/>
</dbReference>
<gene>
    <name evidence="1" type="ORF">JOE42_003782</name>
</gene>
<evidence type="ECO:0000313" key="1">
    <source>
        <dbReference type="EMBL" id="MBM7417049.1"/>
    </source>
</evidence>